<dbReference type="InterPro" id="IPR001466">
    <property type="entry name" value="Beta-lactam-related"/>
</dbReference>
<name>A0A562EQ43_RHORH</name>
<gene>
    <name evidence="3" type="ORF">L618_001000000810</name>
</gene>
<evidence type="ECO:0000259" key="2">
    <source>
        <dbReference type="Pfam" id="PF00144"/>
    </source>
</evidence>
<organism evidence="3 4">
    <name type="scientific">Rhodococcus rhodochrous J45</name>
    <dbReference type="NCBI Taxonomy" id="935266"/>
    <lineage>
        <taxon>Bacteria</taxon>
        <taxon>Bacillati</taxon>
        <taxon>Actinomycetota</taxon>
        <taxon>Actinomycetes</taxon>
        <taxon>Mycobacteriales</taxon>
        <taxon>Nocardiaceae</taxon>
        <taxon>Rhodococcus</taxon>
    </lineage>
</organism>
<dbReference type="PANTHER" id="PTHR43319">
    <property type="entry name" value="BETA-LACTAMASE-RELATED"/>
    <property type="match status" value="1"/>
</dbReference>
<accession>A0A562EQ43</accession>
<feature type="compositionally biased region" description="Low complexity" evidence="1">
    <location>
        <begin position="29"/>
        <end position="41"/>
    </location>
</feature>
<dbReference type="InterPro" id="IPR012338">
    <property type="entry name" value="Beta-lactam/transpept-like"/>
</dbReference>
<evidence type="ECO:0000313" key="4">
    <source>
        <dbReference type="Proteomes" id="UP000317573"/>
    </source>
</evidence>
<proteinExistence type="predicted"/>
<dbReference type="EMBL" id="VLJT01000002">
    <property type="protein sequence ID" value="TWH24117.1"/>
    <property type="molecule type" value="Genomic_DNA"/>
</dbReference>
<protein>
    <submittedName>
        <fullName evidence="3">CubicO group peptidase (Beta-lactamase class C family)</fullName>
    </submittedName>
</protein>
<sequence length="428" mass="46534">MQSPADRTAVEVGEHPRERLHTPNIALMTEGSTTEPPAATPSTQMLVDPRFMPVADLFFRMFYKPSQGGGALACYLHGEPVLDIWAGWAARDKRWTRDTVVLSFSTGKGVASTVVHRLAERGLLDYDAAVAEYWPEFAAAGKETITLRQLMSHRAGLHKSRGLVPGREGLLDSEAVAAALAASPPDPRRFHGPGYHAVTYGNLVAEVASRVTGVPFQELVRTEIAEPLGTDEFWYHVPEDQRHRIARVFPKVNFLPAPWTTASAVLSRAPGVRGLAEAGMAEGFDELMRSPSAHDAVMPGWNGVFTGRALARMYAAIANGGAIDGARLLKEDTVDQLLEVQTRRRDYVLGIRPNWRLGYHPGWVALRQQPLRSVGHYGFGGSGAFADPETGLSVAFVTNRMGNTFTTISDGRFPRLGAAAVTAARRTG</sequence>
<comment type="caution">
    <text evidence="3">The sequence shown here is derived from an EMBL/GenBank/DDBJ whole genome shotgun (WGS) entry which is preliminary data.</text>
</comment>
<dbReference type="Proteomes" id="UP000317573">
    <property type="component" value="Unassembled WGS sequence"/>
</dbReference>
<evidence type="ECO:0000313" key="3">
    <source>
        <dbReference type="EMBL" id="TWH24117.1"/>
    </source>
</evidence>
<dbReference type="SUPFAM" id="SSF56601">
    <property type="entry name" value="beta-lactamase/transpeptidase-like"/>
    <property type="match status" value="1"/>
</dbReference>
<reference evidence="3 4" key="1">
    <citation type="submission" date="2019-07" db="EMBL/GenBank/DDBJ databases">
        <title>Genome sequencing of lignin-degrading bacterial isolates.</title>
        <authorList>
            <person name="Gladden J."/>
        </authorList>
    </citation>
    <scope>NUCLEOTIDE SEQUENCE [LARGE SCALE GENOMIC DNA]</scope>
    <source>
        <strain evidence="3 4">J45</strain>
    </source>
</reference>
<feature type="domain" description="Beta-lactamase-related" evidence="2">
    <location>
        <begin position="68"/>
        <end position="412"/>
    </location>
</feature>
<dbReference type="Pfam" id="PF00144">
    <property type="entry name" value="Beta-lactamase"/>
    <property type="match status" value="1"/>
</dbReference>
<dbReference type="PANTHER" id="PTHR43319:SF3">
    <property type="entry name" value="BETA-LACTAMASE-RELATED DOMAIN-CONTAINING PROTEIN"/>
    <property type="match status" value="1"/>
</dbReference>
<evidence type="ECO:0000256" key="1">
    <source>
        <dbReference type="SAM" id="MobiDB-lite"/>
    </source>
</evidence>
<feature type="compositionally biased region" description="Basic and acidic residues" evidence="1">
    <location>
        <begin position="8"/>
        <end position="21"/>
    </location>
</feature>
<dbReference type="Gene3D" id="3.40.710.10">
    <property type="entry name" value="DD-peptidase/beta-lactamase superfamily"/>
    <property type="match status" value="1"/>
</dbReference>
<dbReference type="AlphaFoldDB" id="A0A562EQ43"/>
<feature type="region of interest" description="Disordered" evidence="1">
    <location>
        <begin position="1"/>
        <end position="41"/>
    </location>
</feature>
<dbReference type="InterPro" id="IPR052907">
    <property type="entry name" value="Beta-lactamase/esterase"/>
</dbReference>